<accession>A0AAV7RLL0</accession>
<evidence type="ECO:0000313" key="2">
    <source>
        <dbReference type="Proteomes" id="UP001066276"/>
    </source>
</evidence>
<gene>
    <name evidence="1" type="ORF">NDU88_006484</name>
</gene>
<protein>
    <submittedName>
        <fullName evidence="1">Uncharacterized protein</fullName>
    </submittedName>
</protein>
<name>A0AAV7RLL0_PLEWA</name>
<dbReference type="AlphaFoldDB" id="A0AAV7RLL0"/>
<sequence length="189" mass="20193">MVHVPGSSISPMEKVEVHQFKSDITRDSVGKVKKSERGAWPRWRSERAVFLELCCPGTETARRRDPSLPQRAGLCGSGQEQRLGAAPYGWTGRGARQEEEEEAGPLVRCWWPAGPRAAAGDNGGPGLQVLEETVSGARGNCGAAGARARPGPTAYSGRRQWAAPSEEAAGIAWPPHDVVGGRGLADMQR</sequence>
<evidence type="ECO:0000313" key="1">
    <source>
        <dbReference type="EMBL" id="KAJ1153726.1"/>
    </source>
</evidence>
<comment type="caution">
    <text evidence="1">The sequence shown here is derived from an EMBL/GenBank/DDBJ whole genome shotgun (WGS) entry which is preliminary data.</text>
</comment>
<reference evidence="1" key="1">
    <citation type="journal article" date="2022" name="bioRxiv">
        <title>Sequencing and chromosome-scale assembly of the giantPleurodeles waltlgenome.</title>
        <authorList>
            <person name="Brown T."/>
            <person name="Elewa A."/>
            <person name="Iarovenko S."/>
            <person name="Subramanian E."/>
            <person name="Araus A.J."/>
            <person name="Petzold A."/>
            <person name="Susuki M."/>
            <person name="Suzuki K.-i.T."/>
            <person name="Hayashi T."/>
            <person name="Toyoda A."/>
            <person name="Oliveira C."/>
            <person name="Osipova E."/>
            <person name="Leigh N.D."/>
            <person name="Simon A."/>
            <person name="Yun M.H."/>
        </authorList>
    </citation>
    <scope>NUCLEOTIDE SEQUENCE</scope>
    <source>
        <strain evidence="1">20211129_DDA</strain>
        <tissue evidence="1">Liver</tissue>
    </source>
</reference>
<keyword evidence="2" id="KW-1185">Reference proteome</keyword>
<dbReference type="EMBL" id="JANPWB010000009">
    <property type="protein sequence ID" value="KAJ1153726.1"/>
    <property type="molecule type" value="Genomic_DNA"/>
</dbReference>
<dbReference type="Proteomes" id="UP001066276">
    <property type="component" value="Chromosome 5"/>
</dbReference>
<organism evidence="1 2">
    <name type="scientific">Pleurodeles waltl</name>
    <name type="common">Iberian ribbed newt</name>
    <dbReference type="NCBI Taxonomy" id="8319"/>
    <lineage>
        <taxon>Eukaryota</taxon>
        <taxon>Metazoa</taxon>
        <taxon>Chordata</taxon>
        <taxon>Craniata</taxon>
        <taxon>Vertebrata</taxon>
        <taxon>Euteleostomi</taxon>
        <taxon>Amphibia</taxon>
        <taxon>Batrachia</taxon>
        <taxon>Caudata</taxon>
        <taxon>Salamandroidea</taxon>
        <taxon>Salamandridae</taxon>
        <taxon>Pleurodelinae</taxon>
        <taxon>Pleurodeles</taxon>
    </lineage>
</organism>
<proteinExistence type="predicted"/>